<dbReference type="OrthoDB" id="6625366at2759"/>
<proteinExistence type="predicted"/>
<keyword evidence="2" id="KW-1185">Reference proteome</keyword>
<evidence type="ECO:0000313" key="1">
    <source>
        <dbReference type="EMBL" id="KAF0756510.1"/>
    </source>
</evidence>
<dbReference type="AlphaFoldDB" id="A0A6G0YIU2"/>
<evidence type="ECO:0000313" key="2">
    <source>
        <dbReference type="Proteomes" id="UP000478052"/>
    </source>
</evidence>
<name>A0A6G0YIU2_APHCR</name>
<comment type="caution">
    <text evidence="1">The sequence shown here is derived from an EMBL/GenBank/DDBJ whole genome shotgun (WGS) entry which is preliminary data.</text>
</comment>
<dbReference type="Proteomes" id="UP000478052">
    <property type="component" value="Unassembled WGS sequence"/>
</dbReference>
<gene>
    <name evidence="1" type="ORF">FWK35_00028961</name>
</gene>
<sequence>MYIPITSIDIESSLSKYKNILSDNRVSFTTENLGKYMVMNYFLNLK</sequence>
<accession>A0A6G0YIU2</accession>
<protein>
    <submittedName>
        <fullName evidence="1">Dimer Tnp hAT domain-containing protein</fullName>
    </submittedName>
</protein>
<organism evidence="1 2">
    <name type="scientific">Aphis craccivora</name>
    <name type="common">Cowpea aphid</name>
    <dbReference type="NCBI Taxonomy" id="307492"/>
    <lineage>
        <taxon>Eukaryota</taxon>
        <taxon>Metazoa</taxon>
        <taxon>Ecdysozoa</taxon>
        <taxon>Arthropoda</taxon>
        <taxon>Hexapoda</taxon>
        <taxon>Insecta</taxon>
        <taxon>Pterygota</taxon>
        <taxon>Neoptera</taxon>
        <taxon>Paraneoptera</taxon>
        <taxon>Hemiptera</taxon>
        <taxon>Sternorrhyncha</taxon>
        <taxon>Aphidomorpha</taxon>
        <taxon>Aphidoidea</taxon>
        <taxon>Aphididae</taxon>
        <taxon>Aphidini</taxon>
        <taxon>Aphis</taxon>
        <taxon>Aphis</taxon>
    </lineage>
</organism>
<reference evidence="1 2" key="1">
    <citation type="submission" date="2019-08" db="EMBL/GenBank/DDBJ databases">
        <title>Whole genome of Aphis craccivora.</title>
        <authorList>
            <person name="Voronova N.V."/>
            <person name="Shulinski R.S."/>
            <person name="Bandarenka Y.V."/>
            <person name="Zhorov D.G."/>
            <person name="Warner D."/>
        </authorList>
    </citation>
    <scope>NUCLEOTIDE SEQUENCE [LARGE SCALE GENOMIC DNA]</scope>
    <source>
        <strain evidence="1">180601</strain>
        <tissue evidence="1">Whole Body</tissue>
    </source>
</reference>
<dbReference type="EMBL" id="VUJU01003837">
    <property type="protein sequence ID" value="KAF0756510.1"/>
    <property type="molecule type" value="Genomic_DNA"/>
</dbReference>